<evidence type="ECO:0000313" key="19">
    <source>
        <dbReference type="EMBL" id="AUD02623.1"/>
    </source>
</evidence>
<dbReference type="UniPathway" id="UPA00242"/>
<keyword evidence="18" id="KW-0732">Signal</keyword>
<comment type="catalytic activity">
    <reaction evidence="1 14">
        <text>alpha-D-glucose = beta-D-glucose</text>
        <dbReference type="Rhea" id="RHEA:10264"/>
        <dbReference type="ChEBI" id="CHEBI:15903"/>
        <dbReference type="ChEBI" id="CHEBI:17925"/>
        <dbReference type="EC" id="5.1.3.3"/>
    </reaction>
</comment>
<feature type="active site" description="Proton acceptor" evidence="15">
    <location>
        <position position="347"/>
    </location>
</feature>
<gene>
    <name evidence="19" type="ORF">CWM47_12735</name>
</gene>
<evidence type="ECO:0000256" key="14">
    <source>
        <dbReference type="PIRNR" id="PIRNR005096"/>
    </source>
</evidence>
<evidence type="ECO:0000313" key="20">
    <source>
        <dbReference type="Proteomes" id="UP000232883"/>
    </source>
</evidence>
<feature type="binding site" evidence="17">
    <location>
        <begin position="112"/>
        <end position="113"/>
    </location>
    <ligand>
        <name>beta-D-galactose</name>
        <dbReference type="ChEBI" id="CHEBI:27667"/>
    </ligand>
</feature>
<dbReference type="GO" id="GO:0006006">
    <property type="term" value="P:glucose metabolic process"/>
    <property type="evidence" value="ECO:0007669"/>
    <property type="project" value="TreeGrafter"/>
</dbReference>
<keyword evidence="11" id="KW-0106">Calcium</keyword>
<evidence type="ECO:0000256" key="12">
    <source>
        <dbReference type="ARBA" id="ARBA00023235"/>
    </source>
</evidence>
<dbReference type="GO" id="GO:0033499">
    <property type="term" value="P:galactose catabolic process via UDP-galactose, Leloir pathway"/>
    <property type="evidence" value="ECO:0007669"/>
    <property type="project" value="TreeGrafter"/>
</dbReference>
<feature type="binding site" evidence="17">
    <location>
        <begin position="211"/>
        <end position="213"/>
    </location>
    <ligand>
        <name>beta-D-galactose</name>
        <dbReference type="ChEBI" id="CHEBI:27667"/>
    </ligand>
</feature>
<dbReference type="InterPro" id="IPR011013">
    <property type="entry name" value="Gal_mutarotase_sf_dom"/>
</dbReference>
<dbReference type="SUPFAM" id="SSF74650">
    <property type="entry name" value="Galactose mutarotase-like"/>
    <property type="match status" value="1"/>
</dbReference>
<evidence type="ECO:0000256" key="17">
    <source>
        <dbReference type="PIRSR" id="PIRSR005096-3"/>
    </source>
</evidence>
<dbReference type="RefSeq" id="WP_100988340.1">
    <property type="nucleotide sequence ID" value="NZ_CP025096.1"/>
</dbReference>
<dbReference type="CDD" id="cd09019">
    <property type="entry name" value="galactose_mutarotase_like"/>
    <property type="match status" value="1"/>
</dbReference>
<comment type="subunit">
    <text evidence="6">Monomer.</text>
</comment>
<evidence type="ECO:0000256" key="9">
    <source>
        <dbReference type="ARBA" id="ARBA00022490"/>
    </source>
</evidence>
<evidence type="ECO:0000256" key="13">
    <source>
        <dbReference type="ARBA" id="ARBA00023277"/>
    </source>
</evidence>
<dbReference type="Gene3D" id="2.70.98.10">
    <property type="match status" value="1"/>
</dbReference>
<dbReference type="AlphaFoldDB" id="A0A2K8YYB5"/>
<sequence length="382" mass="42089">MKLFFYASCFALALNVLQGHAKPMPIQPIKQEAGIEKTPFASFPDGRQADLFTLKNKAGMTVQITNYGGYIVSWTAPDKAGKYEDITLGMPAFADYLKGTPSFGPIIGRFGNRIGGAKFSLDGKDYVLAANNRANHIHGGRVGFDKKLWTAKPVTGNEPALHLTYTSVDGEEGYPGNLSVEVVYTLQKDNSLRISYKATTDKPTVINLTNHAYFNLSGMKRDVLGYEVQIKANSYLPTDAGQIPTGAIEPVAGTPFDFTKPTVVGDRINDTTNVQIRYGSGYDHCWAFTDKSTKLKLGASVHDPESGRFMEVYTTEPGVQLYTANHLNNLKGKDDVVYKRRFGICLETQHFPDSPNKPNFPTTTLRPGETYTSTTVYKFSTK</sequence>
<evidence type="ECO:0000256" key="8">
    <source>
        <dbReference type="ARBA" id="ARBA00014165"/>
    </source>
</evidence>
<dbReference type="InterPro" id="IPR014718">
    <property type="entry name" value="GH-type_carb-bd"/>
</dbReference>
<dbReference type="PROSITE" id="PS00545">
    <property type="entry name" value="ALDOSE_1_EPIMERASE"/>
    <property type="match status" value="1"/>
</dbReference>
<evidence type="ECO:0000256" key="11">
    <source>
        <dbReference type="ARBA" id="ARBA00022837"/>
    </source>
</evidence>
<evidence type="ECO:0000256" key="7">
    <source>
        <dbReference type="ARBA" id="ARBA00013185"/>
    </source>
</evidence>
<feature type="active site" description="Proton donor" evidence="15">
    <location>
        <position position="211"/>
    </location>
</feature>
<evidence type="ECO:0000256" key="1">
    <source>
        <dbReference type="ARBA" id="ARBA00001614"/>
    </source>
</evidence>
<feature type="binding site" evidence="16">
    <location>
        <position position="283"/>
    </location>
    <ligand>
        <name>beta-D-galactose</name>
        <dbReference type="ChEBI" id="CHEBI:27667"/>
    </ligand>
</feature>
<dbReference type="EC" id="5.1.3.3" evidence="7 14"/>
<feature type="signal peptide" evidence="18">
    <location>
        <begin position="1"/>
        <end position="21"/>
    </location>
</feature>
<dbReference type="InterPro" id="IPR018052">
    <property type="entry name" value="Ald1_epimerase_CS"/>
</dbReference>
<comment type="similarity">
    <text evidence="5 14">Belongs to the aldose epimerase family.</text>
</comment>
<protein>
    <recommendedName>
        <fullName evidence="8 14">Aldose 1-epimerase</fullName>
        <ecNumber evidence="7 14">5.1.3.3</ecNumber>
    </recommendedName>
</protein>
<name>A0A2K8YYB5_9BACT</name>
<evidence type="ECO:0000256" key="15">
    <source>
        <dbReference type="PIRSR" id="PIRSR005096-1"/>
    </source>
</evidence>
<comment type="cofactor">
    <cofactor evidence="2">
        <name>Ca(2+)</name>
        <dbReference type="ChEBI" id="CHEBI:29108"/>
    </cofactor>
</comment>
<dbReference type="GO" id="GO:0005737">
    <property type="term" value="C:cytoplasm"/>
    <property type="evidence" value="ECO:0007669"/>
    <property type="project" value="UniProtKB-SubCell"/>
</dbReference>
<reference evidence="19 20" key="1">
    <citation type="submission" date="2017-11" db="EMBL/GenBank/DDBJ databases">
        <title>Taxonomic description and genome sequences of Spirosoma HA7 sp. nov., isolated from pollen microhabitat of Corylus avellana.</title>
        <authorList>
            <person name="Ambika Manirajan B."/>
            <person name="Suarez C."/>
            <person name="Ratering S."/>
            <person name="Geissler-Plaum R."/>
            <person name="Cardinale M."/>
            <person name="Sylvia S."/>
        </authorList>
    </citation>
    <scope>NUCLEOTIDE SEQUENCE [LARGE SCALE GENOMIC DNA]</scope>
    <source>
        <strain evidence="19 20">HA7</strain>
    </source>
</reference>
<dbReference type="EMBL" id="CP025096">
    <property type="protein sequence ID" value="AUD02623.1"/>
    <property type="molecule type" value="Genomic_DNA"/>
</dbReference>
<dbReference type="GO" id="GO:0004034">
    <property type="term" value="F:aldose 1-epimerase activity"/>
    <property type="evidence" value="ECO:0007669"/>
    <property type="project" value="UniProtKB-EC"/>
</dbReference>
<comment type="pathway">
    <text evidence="4 14">Carbohydrate metabolism; hexose metabolism.</text>
</comment>
<dbReference type="Pfam" id="PF01263">
    <property type="entry name" value="Aldose_epim"/>
    <property type="match status" value="1"/>
</dbReference>
<dbReference type="NCBIfam" id="NF008277">
    <property type="entry name" value="PRK11055.1"/>
    <property type="match status" value="1"/>
</dbReference>
<accession>A0A2K8YYB5</accession>
<comment type="subcellular location">
    <subcellularLocation>
        <location evidence="3">Cytoplasm</location>
    </subcellularLocation>
</comment>
<dbReference type="OrthoDB" id="9779408at2"/>
<keyword evidence="12 14" id="KW-0413">Isomerase</keyword>
<feature type="chain" id="PRO_5014979056" description="Aldose 1-epimerase" evidence="18">
    <location>
        <begin position="22"/>
        <end position="382"/>
    </location>
</feature>
<proteinExistence type="inferred from homology"/>
<evidence type="ECO:0000256" key="6">
    <source>
        <dbReference type="ARBA" id="ARBA00011245"/>
    </source>
</evidence>
<evidence type="ECO:0000256" key="2">
    <source>
        <dbReference type="ARBA" id="ARBA00001913"/>
    </source>
</evidence>
<dbReference type="PANTHER" id="PTHR10091">
    <property type="entry name" value="ALDOSE-1-EPIMERASE"/>
    <property type="match status" value="1"/>
</dbReference>
<evidence type="ECO:0000256" key="18">
    <source>
        <dbReference type="SAM" id="SignalP"/>
    </source>
</evidence>
<dbReference type="Proteomes" id="UP000232883">
    <property type="component" value="Chromosome"/>
</dbReference>
<dbReference type="KEGG" id="spir:CWM47_12735"/>
<keyword evidence="13 14" id="KW-0119">Carbohydrate metabolism</keyword>
<dbReference type="PIRSF" id="PIRSF005096">
    <property type="entry name" value="GALM"/>
    <property type="match status" value="1"/>
</dbReference>
<keyword evidence="10" id="KW-0597">Phosphoprotein</keyword>
<evidence type="ECO:0000256" key="4">
    <source>
        <dbReference type="ARBA" id="ARBA00005028"/>
    </source>
</evidence>
<dbReference type="InterPro" id="IPR047215">
    <property type="entry name" value="Galactose_mutarotase-like"/>
</dbReference>
<dbReference type="FunFam" id="2.70.98.10:FF:000003">
    <property type="entry name" value="Aldose 1-epimerase"/>
    <property type="match status" value="1"/>
</dbReference>
<evidence type="ECO:0000256" key="10">
    <source>
        <dbReference type="ARBA" id="ARBA00022553"/>
    </source>
</evidence>
<dbReference type="PANTHER" id="PTHR10091:SF0">
    <property type="entry name" value="GALACTOSE MUTAROTASE"/>
    <property type="match status" value="1"/>
</dbReference>
<evidence type="ECO:0000256" key="5">
    <source>
        <dbReference type="ARBA" id="ARBA00006206"/>
    </source>
</evidence>
<evidence type="ECO:0000256" key="16">
    <source>
        <dbReference type="PIRSR" id="PIRSR005096-2"/>
    </source>
</evidence>
<keyword evidence="20" id="KW-1185">Reference proteome</keyword>
<keyword evidence="9" id="KW-0963">Cytoplasm</keyword>
<dbReference type="InterPro" id="IPR015443">
    <property type="entry name" value="Aldose_1-epimerase"/>
</dbReference>
<organism evidence="19 20">
    <name type="scientific">Spirosoma pollinicola</name>
    <dbReference type="NCBI Taxonomy" id="2057025"/>
    <lineage>
        <taxon>Bacteria</taxon>
        <taxon>Pseudomonadati</taxon>
        <taxon>Bacteroidota</taxon>
        <taxon>Cytophagia</taxon>
        <taxon>Cytophagales</taxon>
        <taxon>Cytophagaceae</taxon>
        <taxon>Spirosoma</taxon>
    </lineage>
</organism>
<evidence type="ECO:0000256" key="3">
    <source>
        <dbReference type="ARBA" id="ARBA00004496"/>
    </source>
</evidence>
<dbReference type="GO" id="GO:0030246">
    <property type="term" value="F:carbohydrate binding"/>
    <property type="evidence" value="ECO:0007669"/>
    <property type="project" value="InterPro"/>
</dbReference>
<dbReference type="InterPro" id="IPR008183">
    <property type="entry name" value="Aldose_1/G6P_1-epimerase"/>
</dbReference>